<dbReference type="Gene3D" id="6.10.110.10">
    <property type="match status" value="1"/>
</dbReference>
<dbReference type="EMBL" id="CAJHIA010000007">
    <property type="protein sequence ID" value="CAD6441966.1"/>
    <property type="molecule type" value="Genomic_DNA"/>
</dbReference>
<dbReference type="Proteomes" id="UP000624404">
    <property type="component" value="Unassembled WGS sequence"/>
</dbReference>
<protein>
    <submittedName>
        <fullName evidence="1">D8920af7-8e60-4c58-bef1-835531458b4c</fullName>
    </submittedName>
</protein>
<gene>
    <name evidence="1" type="ORF">SCLTRI_LOCUS1758</name>
</gene>
<proteinExistence type="predicted"/>
<dbReference type="InterPro" id="IPR038213">
    <property type="entry name" value="IFI6/IFI27-like_sf"/>
</dbReference>
<name>A0A8H2VPH7_9HELO</name>
<evidence type="ECO:0000313" key="2">
    <source>
        <dbReference type="Proteomes" id="UP000624404"/>
    </source>
</evidence>
<dbReference type="OrthoDB" id="3513445at2759"/>
<sequence>MSDNSSTLYAKAVVEAQKIVHYVLDKAPGAYESGREAAVTAAAKIQPTLNSAIEKTPILIERSKEAAQQLYQDAPKHLGTAKVAAQKYYHDAPRHLDTAKQAGSRALENPSQSVRQLLENVGPVVRQHPYISGFVVWVALAAKFGPFWPVRALLKILGFGKGVTPGSTAASWQSRQGNVQRKSWFSLFQSYGNRLN</sequence>
<accession>A0A8H2VPH7</accession>
<reference evidence="1" key="1">
    <citation type="submission" date="2020-10" db="EMBL/GenBank/DDBJ databases">
        <authorList>
            <person name="Kusch S."/>
        </authorList>
    </citation>
    <scope>NUCLEOTIDE SEQUENCE</scope>
    <source>
        <strain evidence="1">SwB9</strain>
    </source>
</reference>
<keyword evidence="2" id="KW-1185">Reference proteome</keyword>
<organism evidence="1 2">
    <name type="scientific">Sclerotinia trifoliorum</name>
    <dbReference type="NCBI Taxonomy" id="28548"/>
    <lineage>
        <taxon>Eukaryota</taxon>
        <taxon>Fungi</taxon>
        <taxon>Dikarya</taxon>
        <taxon>Ascomycota</taxon>
        <taxon>Pezizomycotina</taxon>
        <taxon>Leotiomycetes</taxon>
        <taxon>Helotiales</taxon>
        <taxon>Sclerotiniaceae</taxon>
        <taxon>Sclerotinia</taxon>
    </lineage>
</organism>
<dbReference type="AlphaFoldDB" id="A0A8H2VPH7"/>
<evidence type="ECO:0000313" key="1">
    <source>
        <dbReference type="EMBL" id="CAD6441966.1"/>
    </source>
</evidence>
<comment type="caution">
    <text evidence="1">The sequence shown here is derived from an EMBL/GenBank/DDBJ whole genome shotgun (WGS) entry which is preliminary data.</text>
</comment>